<dbReference type="EMBL" id="KN838648">
    <property type="protein sequence ID" value="KIJ99391.1"/>
    <property type="molecule type" value="Genomic_DNA"/>
</dbReference>
<keyword evidence="4" id="KW-1185">Reference proteome</keyword>
<evidence type="ECO:0000256" key="2">
    <source>
        <dbReference type="ARBA" id="ARBA00022705"/>
    </source>
</evidence>
<evidence type="ECO:0000256" key="1">
    <source>
        <dbReference type="ARBA" id="ARBA00007017"/>
    </source>
</evidence>
<dbReference type="OrthoDB" id="276989at2759"/>
<dbReference type="GO" id="GO:0006260">
    <property type="term" value="P:DNA replication"/>
    <property type="evidence" value="ECO:0007669"/>
    <property type="project" value="UniProtKB-KW"/>
</dbReference>
<dbReference type="GO" id="GO:0000775">
    <property type="term" value="C:chromosome, centromeric region"/>
    <property type="evidence" value="ECO:0007669"/>
    <property type="project" value="TreeGrafter"/>
</dbReference>
<reference evidence="3 4" key="1">
    <citation type="submission" date="2014-04" db="EMBL/GenBank/DDBJ databases">
        <authorList>
            <consortium name="DOE Joint Genome Institute"/>
            <person name="Kuo A."/>
            <person name="Kohler A."/>
            <person name="Nagy L.G."/>
            <person name="Floudas D."/>
            <person name="Copeland A."/>
            <person name="Barry K.W."/>
            <person name="Cichocki N."/>
            <person name="Veneault-Fourrey C."/>
            <person name="LaButti K."/>
            <person name="Lindquist E.A."/>
            <person name="Lipzen A."/>
            <person name="Lundell T."/>
            <person name="Morin E."/>
            <person name="Murat C."/>
            <person name="Sun H."/>
            <person name="Tunlid A."/>
            <person name="Henrissat B."/>
            <person name="Grigoriev I.V."/>
            <person name="Hibbett D.S."/>
            <person name="Martin F."/>
            <person name="Nordberg H.P."/>
            <person name="Cantor M.N."/>
            <person name="Hua S.X."/>
        </authorList>
    </citation>
    <scope>NUCLEOTIDE SEQUENCE [LARGE SCALE GENOMIC DNA]</scope>
    <source>
        <strain evidence="3 4">LaAM-08-1</strain>
    </source>
</reference>
<organism evidence="3 4">
    <name type="scientific">Laccaria amethystina LaAM-08-1</name>
    <dbReference type="NCBI Taxonomy" id="1095629"/>
    <lineage>
        <taxon>Eukaryota</taxon>
        <taxon>Fungi</taxon>
        <taxon>Dikarya</taxon>
        <taxon>Basidiomycota</taxon>
        <taxon>Agaricomycotina</taxon>
        <taxon>Agaricomycetes</taxon>
        <taxon>Agaricomycetidae</taxon>
        <taxon>Agaricales</taxon>
        <taxon>Agaricineae</taxon>
        <taxon>Hydnangiaceae</taxon>
        <taxon>Laccaria</taxon>
    </lineage>
</organism>
<proteinExistence type="inferred from homology"/>
<sequence>MQESCLSFSPISSEEAGFFKLLELTPELVTLIEEGTNKYSYAPSLIVKGQPGEDAVICTVDKTYSMRTVDLSNSVLVITPPPDAFASKFTDTGVVIRDQLNEIIELAPIVPKLHKLSTLLRGREYDDEEHDEDASSVRFRAASFTYQDARELIQASDAELNRGLRERRILNINGNLRPISLTYLNQLLELVLNLLVSLSQPHTCASVEDISSALANGHEVPRVVSAQVMSWFGDIHQGKWKIDVDCVIREVGLGILRNHKQEPVAKDIFVAKWTSLVGDSFEHAVSLPLLAVTHLSSLLQGNYLVSTIQDKKYLTYFPASLLPIDPAARFSTLFLTCPRWKGDEILPFLSDIAVNNKERDKLLLKHCRAITDSEGVWYTARAQYNG</sequence>
<dbReference type="InterPro" id="IPR019128">
    <property type="entry name" value="Dcc1"/>
</dbReference>
<accession>A0A0C9XP87</accession>
<dbReference type="Pfam" id="PF09724">
    <property type="entry name" value="Dcc1"/>
    <property type="match status" value="1"/>
</dbReference>
<gene>
    <name evidence="3" type="ORF">K443DRAFT_102282</name>
</gene>
<evidence type="ECO:0008006" key="5">
    <source>
        <dbReference type="Google" id="ProtNLM"/>
    </source>
</evidence>
<dbReference type="PANTHER" id="PTHR13395:SF6">
    <property type="entry name" value="SISTER CHROMATID COHESION PROTEIN DCC1"/>
    <property type="match status" value="1"/>
</dbReference>
<evidence type="ECO:0000313" key="4">
    <source>
        <dbReference type="Proteomes" id="UP000054477"/>
    </source>
</evidence>
<dbReference type="GO" id="GO:0031390">
    <property type="term" value="C:Ctf18 RFC-like complex"/>
    <property type="evidence" value="ECO:0007669"/>
    <property type="project" value="InterPro"/>
</dbReference>
<reference evidence="4" key="2">
    <citation type="submission" date="2015-01" db="EMBL/GenBank/DDBJ databases">
        <title>Evolutionary Origins and Diversification of the Mycorrhizal Mutualists.</title>
        <authorList>
            <consortium name="DOE Joint Genome Institute"/>
            <consortium name="Mycorrhizal Genomics Consortium"/>
            <person name="Kohler A."/>
            <person name="Kuo A."/>
            <person name="Nagy L.G."/>
            <person name="Floudas D."/>
            <person name="Copeland A."/>
            <person name="Barry K.W."/>
            <person name="Cichocki N."/>
            <person name="Veneault-Fourrey C."/>
            <person name="LaButti K."/>
            <person name="Lindquist E.A."/>
            <person name="Lipzen A."/>
            <person name="Lundell T."/>
            <person name="Morin E."/>
            <person name="Murat C."/>
            <person name="Riley R."/>
            <person name="Ohm R."/>
            <person name="Sun H."/>
            <person name="Tunlid A."/>
            <person name="Henrissat B."/>
            <person name="Grigoriev I.V."/>
            <person name="Hibbett D.S."/>
            <person name="Martin F."/>
        </authorList>
    </citation>
    <scope>NUCLEOTIDE SEQUENCE [LARGE SCALE GENOMIC DNA]</scope>
    <source>
        <strain evidence="4">LaAM-08-1</strain>
    </source>
</reference>
<dbReference type="Proteomes" id="UP000054477">
    <property type="component" value="Unassembled WGS sequence"/>
</dbReference>
<evidence type="ECO:0000313" key="3">
    <source>
        <dbReference type="EMBL" id="KIJ99391.1"/>
    </source>
</evidence>
<dbReference type="PANTHER" id="PTHR13395">
    <property type="entry name" value="SISTER CHROMATID COHESION PROTEIN DCC1-RELATED"/>
    <property type="match status" value="1"/>
</dbReference>
<protein>
    <recommendedName>
        <fullName evidence="5">Sister chromatid cohesion protein DCC1</fullName>
    </recommendedName>
</protein>
<dbReference type="HOGENOM" id="CLU_034504_0_0_1"/>
<comment type="similarity">
    <text evidence="1">Belongs to the DCC1 family.</text>
</comment>
<dbReference type="GO" id="GO:0034088">
    <property type="term" value="P:maintenance of mitotic sister chromatid cohesion"/>
    <property type="evidence" value="ECO:0007669"/>
    <property type="project" value="TreeGrafter"/>
</dbReference>
<keyword evidence="2" id="KW-0235">DNA replication</keyword>
<dbReference type="STRING" id="1095629.A0A0C9XP87"/>
<dbReference type="GO" id="GO:0000785">
    <property type="term" value="C:chromatin"/>
    <property type="evidence" value="ECO:0007669"/>
    <property type="project" value="TreeGrafter"/>
</dbReference>
<dbReference type="AlphaFoldDB" id="A0A0C9XP87"/>
<name>A0A0C9XP87_9AGAR</name>